<dbReference type="HAMAP" id="MF_01401">
    <property type="entry name" value="MsrA"/>
    <property type="match status" value="1"/>
</dbReference>
<dbReference type="Pfam" id="PF01625">
    <property type="entry name" value="PMSR"/>
    <property type="match status" value="1"/>
</dbReference>
<gene>
    <name evidence="4" type="ORF">METZ01_LOCUS149974</name>
</gene>
<dbReference type="SUPFAM" id="SSF55068">
    <property type="entry name" value="Peptide methionine sulfoxide reductase"/>
    <property type="match status" value="1"/>
</dbReference>
<dbReference type="PANTHER" id="PTHR43774">
    <property type="entry name" value="PEPTIDE METHIONINE SULFOXIDE REDUCTASE"/>
    <property type="match status" value="1"/>
</dbReference>
<accession>A0A382A6J0</accession>
<dbReference type="AlphaFoldDB" id="A0A382A6J0"/>
<keyword evidence="2" id="KW-0560">Oxidoreductase</keyword>
<dbReference type="NCBIfam" id="TIGR00401">
    <property type="entry name" value="msrA"/>
    <property type="match status" value="1"/>
</dbReference>
<evidence type="ECO:0000256" key="1">
    <source>
        <dbReference type="ARBA" id="ARBA00012502"/>
    </source>
</evidence>
<name>A0A382A6J0_9ZZZZ</name>
<dbReference type="InterPro" id="IPR002569">
    <property type="entry name" value="Met_Sox_Rdtase_MsrA_dom"/>
</dbReference>
<evidence type="ECO:0000256" key="2">
    <source>
        <dbReference type="ARBA" id="ARBA00023002"/>
    </source>
</evidence>
<dbReference type="GO" id="GO:0008113">
    <property type="term" value="F:peptide-methionine (S)-S-oxide reductase activity"/>
    <property type="evidence" value="ECO:0007669"/>
    <property type="project" value="UniProtKB-EC"/>
</dbReference>
<dbReference type="PANTHER" id="PTHR43774:SF1">
    <property type="entry name" value="PEPTIDE METHIONINE SULFOXIDE REDUCTASE MSRA 2"/>
    <property type="match status" value="1"/>
</dbReference>
<protein>
    <recommendedName>
        <fullName evidence="1">peptide-methionine (S)-S-oxide reductase</fullName>
        <ecNumber evidence="1">1.8.4.11</ecNumber>
    </recommendedName>
</protein>
<feature type="domain" description="Peptide methionine sulphoxide reductase MsrA" evidence="3">
    <location>
        <begin position="37"/>
        <end position="186"/>
    </location>
</feature>
<dbReference type="Gene3D" id="3.30.1060.10">
    <property type="entry name" value="Peptide methionine sulphoxide reductase MsrA"/>
    <property type="match status" value="1"/>
</dbReference>
<dbReference type="EMBL" id="UINC01024110">
    <property type="protein sequence ID" value="SVA97120.1"/>
    <property type="molecule type" value="Genomic_DNA"/>
</dbReference>
<proteinExistence type="inferred from homology"/>
<reference evidence="4" key="1">
    <citation type="submission" date="2018-05" db="EMBL/GenBank/DDBJ databases">
        <authorList>
            <person name="Lanie J.A."/>
            <person name="Ng W.-L."/>
            <person name="Kazmierczak K.M."/>
            <person name="Andrzejewski T.M."/>
            <person name="Davidsen T.M."/>
            <person name="Wayne K.J."/>
            <person name="Tettelin H."/>
            <person name="Glass J.I."/>
            <person name="Rusch D."/>
            <person name="Podicherti R."/>
            <person name="Tsui H.-C.T."/>
            <person name="Winkler M.E."/>
        </authorList>
    </citation>
    <scope>NUCLEOTIDE SEQUENCE</scope>
</reference>
<dbReference type="InterPro" id="IPR036509">
    <property type="entry name" value="Met_Sox_Rdtase_MsrA_sf"/>
</dbReference>
<sequence length="207" mass="23528">MPRVLINMLMMTTMLTTLAVCQNKGSVIMSEKKLESAILGGGCFWCVEAVFERVEGVKDVISGYAGGHKTNPTYKDVTGGQTGHAEVCEIMFDPDKISYDEILNIFWEAHDPTTLNRQGNDRGTQYRSAIYYQGDKQKLSVEKSIKKAEKLFDDPITTEVKELDRFYKAEGYHQDYFDNNPNAPYCTFIIAPKINKLREKGTIWNDE</sequence>
<organism evidence="4">
    <name type="scientific">marine metagenome</name>
    <dbReference type="NCBI Taxonomy" id="408172"/>
    <lineage>
        <taxon>unclassified sequences</taxon>
        <taxon>metagenomes</taxon>
        <taxon>ecological metagenomes</taxon>
    </lineage>
</organism>
<evidence type="ECO:0000313" key="4">
    <source>
        <dbReference type="EMBL" id="SVA97120.1"/>
    </source>
</evidence>
<evidence type="ECO:0000259" key="3">
    <source>
        <dbReference type="Pfam" id="PF01625"/>
    </source>
</evidence>
<dbReference type="EC" id="1.8.4.11" evidence="1"/>